<proteinExistence type="predicted"/>
<keyword evidence="2" id="KW-0012">Acyltransferase</keyword>
<evidence type="ECO:0000313" key="8">
    <source>
        <dbReference type="Proteomes" id="UP000479563"/>
    </source>
</evidence>
<dbReference type="AlphaFoldDB" id="A0A173V1H0"/>
<dbReference type="Proteomes" id="UP001197741">
    <property type="component" value="Unassembled WGS sequence"/>
</dbReference>
<protein>
    <submittedName>
        <fullName evidence="4">GNAT family acetyltransferase</fullName>
    </submittedName>
</protein>
<dbReference type="Proteomes" id="UP001197684">
    <property type="component" value="Unassembled WGS sequence"/>
</dbReference>
<dbReference type="EMBL" id="CYXM01000012">
    <property type="protein sequence ID" value="CUN20125.1"/>
    <property type="molecule type" value="Genomic_DNA"/>
</dbReference>
<sequence>MESANNFIVLNIREYLANEDKRLGEDKLVQLLSEFSCPLNPDVERFLKKQAIDFAKKHQAVTYLVLSLEDAELLGYFSITIKPLVVKAEPFSNTAKRKLARFSEIDKNEQTYNLAAYLIAQLGKNFNDKVKGRITGQELLEAAIRQTQILQYQVGGMVAFVEAENKEKLLAFYENYGFKRFDTRQTVLGDAESHELVQLLKLI</sequence>
<dbReference type="RefSeq" id="WP_015515811.1">
    <property type="nucleotide sequence ID" value="NZ_CYXM01000012.1"/>
</dbReference>
<reference evidence="6 8" key="2">
    <citation type="journal article" date="2019" name="Nat. Med.">
        <title>A library of human gut bacterial isolates paired with longitudinal multiomics data enables mechanistic microbiome research.</title>
        <authorList>
            <person name="Poyet M."/>
            <person name="Groussin M."/>
            <person name="Gibbons S.M."/>
            <person name="Avila-Pacheco J."/>
            <person name="Jiang X."/>
            <person name="Kearney S.M."/>
            <person name="Perrotta A.R."/>
            <person name="Berdy B."/>
            <person name="Zhao S."/>
            <person name="Lieberman T.D."/>
            <person name="Swanson P.K."/>
            <person name="Smith M."/>
            <person name="Roesemann S."/>
            <person name="Alexander J.E."/>
            <person name="Rich S.A."/>
            <person name="Livny J."/>
            <person name="Vlamakis H."/>
            <person name="Clish C."/>
            <person name="Bullock K."/>
            <person name="Deik A."/>
            <person name="Scott J."/>
            <person name="Pierce K.A."/>
            <person name="Xavier R.J."/>
            <person name="Alm E.J."/>
        </authorList>
    </citation>
    <scope>NUCLEOTIDE SEQUENCE [LARGE SCALE GENOMIC DNA]</scope>
    <source>
        <strain evidence="6 8">BIOML-A11</strain>
    </source>
</reference>
<evidence type="ECO:0000313" key="7">
    <source>
        <dbReference type="Proteomes" id="UP000095673"/>
    </source>
</evidence>
<dbReference type="PANTHER" id="PTHR36449">
    <property type="entry name" value="ACETYLTRANSFERASE-RELATED"/>
    <property type="match status" value="1"/>
</dbReference>
<reference evidence="4" key="3">
    <citation type="submission" date="2021-10" db="EMBL/GenBank/DDBJ databases">
        <title>Collection of gut derived symbiotic bacterial strains cultured from healthy donors.</title>
        <authorList>
            <person name="Lin H."/>
            <person name="Littmann E."/>
            <person name="Kohout C."/>
            <person name="Pamer E.G."/>
        </authorList>
    </citation>
    <scope>NUCLEOTIDE SEQUENCE</scope>
    <source>
        <strain evidence="5">DFI.7.28A</strain>
        <strain evidence="4">DFI.9.42</strain>
    </source>
</reference>
<evidence type="ECO:0000313" key="5">
    <source>
        <dbReference type="EMBL" id="MCB6962134.1"/>
    </source>
</evidence>
<evidence type="ECO:0000313" key="4">
    <source>
        <dbReference type="EMBL" id="MCB6939448.1"/>
    </source>
</evidence>
<accession>A0A173V1H0</accession>
<keyword evidence="1 6" id="KW-0808">Transferase</keyword>
<dbReference type="EMBL" id="JAJCJK010000028">
    <property type="protein sequence ID" value="MCB6939448.1"/>
    <property type="molecule type" value="Genomic_DNA"/>
</dbReference>
<dbReference type="Gene3D" id="3.40.630.30">
    <property type="match status" value="1"/>
</dbReference>
<dbReference type="PANTHER" id="PTHR36449:SF1">
    <property type="entry name" value="ACETYLTRANSFERASE"/>
    <property type="match status" value="1"/>
</dbReference>
<dbReference type="EMBL" id="JAJCJQ010000035">
    <property type="protein sequence ID" value="MCB6962134.1"/>
    <property type="molecule type" value="Genomic_DNA"/>
</dbReference>
<dbReference type="Proteomes" id="UP000479563">
    <property type="component" value="Unassembled WGS sequence"/>
</dbReference>
<evidence type="ECO:0000256" key="2">
    <source>
        <dbReference type="ARBA" id="ARBA00023315"/>
    </source>
</evidence>
<evidence type="ECO:0000313" key="3">
    <source>
        <dbReference type="EMBL" id="CUN20125.1"/>
    </source>
</evidence>
<organism evidence="3 7">
    <name type="scientific">Agathobacter rectalis</name>
    <dbReference type="NCBI Taxonomy" id="39491"/>
    <lineage>
        <taxon>Bacteria</taxon>
        <taxon>Bacillati</taxon>
        <taxon>Bacillota</taxon>
        <taxon>Clostridia</taxon>
        <taxon>Lachnospirales</taxon>
        <taxon>Lachnospiraceae</taxon>
        <taxon>Agathobacter</taxon>
    </lineage>
</organism>
<evidence type="ECO:0000313" key="6">
    <source>
        <dbReference type="EMBL" id="MSC61673.1"/>
    </source>
</evidence>
<reference evidence="3 7" key="1">
    <citation type="submission" date="2015-09" db="EMBL/GenBank/DDBJ databases">
        <authorList>
            <consortium name="Pathogen Informatics"/>
        </authorList>
    </citation>
    <scope>NUCLEOTIDE SEQUENCE [LARGE SCALE GENOMIC DNA]</scope>
    <source>
        <strain evidence="3 7">2789STDY5834968</strain>
    </source>
</reference>
<dbReference type="EMBL" id="WKQP01000054">
    <property type="protein sequence ID" value="MSC61673.1"/>
    <property type="molecule type" value="Genomic_DNA"/>
</dbReference>
<name>A0A173V1H0_9FIRM</name>
<evidence type="ECO:0000256" key="1">
    <source>
        <dbReference type="ARBA" id="ARBA00022679"/>
    </source>
</evidence>
<dbReference type="OrthoDB" id="9802211at2"/>
<gene>
    <name evidence="3" type="ORF">ERS852580_02502</name>
    <name evidence="6" type="ORF">GKE07_16145</name>
    <name evidence="4" type="ORF">LIZ56_13675</name>
    <name evidence="5" type="ORF">LIZ82_14740</name>
</gene>
<dbReference type="GO" id="GO:0016746">
    <property type="term" value="F:acyltransferase activity"/>
    <property type="evidence" value="ECO:0007669"/>
    <property type="project" value="UniProtKB-KW"/>
</dbReference>
<dbReference type="Proteomes" id="UP000095673">
    <property type="component" value="Unassembled WGS sequence"/>
</dbReference>